<evidence type="ECO:0000256" key="1">
    <source>
        <dbReference type="ARBA" id="ARBA00010457"/>
    </source>
</evidence>
<dbReference type="Gene3D" id="2.60.40.200">
    <property type="entry name" value="Superoxide dismutase, copper/zinc binding domain"/>
    <property type="match status" value="1"/>
</dbReference>
<feature type="disulfide bond" evidence="11">
    <location>
        <begin position="56"/>
        <end position="145"/>
    </location>
</feature>
<dbReference type="EC" id="1.15.1.1" evidence="7"/>
<name>I3V7W8_HYDVU</name>
<evidence type="ECO:0000256" key="2">
    <source>
        <dbReference type="ARBA" id="ARBA00022723"/>
    </source>
</evidence>
<feature type="binding site" evidence="11">
    <location>
        <position position="79"/>
    </location>
    <ligand>
        <name>Zn(2+)</name>
        <dbReference type="ChEBI" id="CHEBI:29105"/>
    </ligand>
</feature>
<dbReference type="InterPro" id="IPR018152">
    <property type="entry name" value="SOD_Cu/Zn_BS"/>
</dbReference>
<evidence type="ECO:0000313" key="9">
    <source>
        <dbReference type="Proteomes" id="UP001652625"/>
    </source>
</evidence>
<dbReference type="AlphaFoldDB" id="I3V7W8"/>
<evidence type="ECO:0000259" key="8">
    <source>
        <dbReference type="Pfam" id="PF00080"/>
    </source>
</evidence>
<feature type="binding site" evidence="11">
    <location>
        <position position="47"/>
    </location>
    <ligand>
        <name>Cu(2+)</name>
        <dbReference type="ChEBI" id="CHEBI:29036"/>
    </ligand>
</feature>
<evidence type="ECO:0000256" key="5">
    <source>
        <dbReference type="ARBA" id="ARBA00023002"/>
    </source>
</evidence>
<dbReference type="PROSITE" id="PS00332">
    <property type="entry name" value="SOD_CU_ZN_2"/>
    <property type="match status" value="1"/>
</dbReference>
<reference evidence="10" key="2">
    <citation type="submission" date="2025-08" db="UniProtKB">
        <authorList>
            <consortium name="RefSeq"/>
        </authorList>
    </citation>
    <scope>IDENTIFICATION</scope>
</reference>
<dbReference type="PDB" id="4OJA">
    <property type="method" value="X-ray"/>
    <property type="resolution" value="2.28 A"/>
    <property type="chains" value="A=4-151"/>
</dbReference>
<keyword evidence="5 7" id="KW-0560">Oxidoreductase</keyword>
<keyword evidence="4" id="KW-0049">Antioxidant</keyword>
<feature type="binding site" evidence="11">
    <location>
        <position position="45"/>
    </location>
    <ligand>
        <name>Cu(2+)</name>
        <dbReference type="ChEBI" id="CHEBI:29036"/>
    </ligand>
</feature>
<dbReference type="FunFam" id="2.60.40.200:FF:000001">
    <property type="entry name" value="Superoxide dismutase [Cu-Zn]"/>
    <property type="match status" value="1"/>
</dbReference>
<evidence type="ECO:0000256" key="6">
    <source>
        <dbReference type="ARBA" id="ARBA00023008"/>
    </source>
</evidence>
<proteinExistence type="evidence at protein level"/>
<dbReference type="InterPro" id="IPR036423">
    <property type="entry name" value="SOD-like_Cu/Zn_dom_sf"/>
</dbReference>
<dbReference type="PRINTS" id="PR00068">
    <property type="entry name" value="CUZNDISMTASE"/>
</dbReference>
<keyword evidence="11" id="KW-0002">3D-structure</keyword>
<feature type="binding site" evidence="11">
    <location>
        <position position="82"/>
    </location>
    <ligand>
        <name>Zn(2+)</name>
        <dbReference type="ChEBI" id="CHEBI:29105"/>
    </ligand>
</feature>
<feature type="binding site" evidence="11">
    <location>
        <position position="119"/>
    </location>
    <ligand>
        <name>Cu(2+)</name>
        <dbReference type="ChEBI" id="CHEBI:29036"/>
    </ligand>
</feature>
<comment type="cofactor">
    <cofactor evidence="7">
        <name>Cu cation</name>
        <dbReference type="ChEBI" id="CHEBI:23378"/>
    </cofactor>
    <text evidence="7">Binds 1 copper ion per subunit.</text>
</comment>
<reference evidence="11" key="1">
    <citation type="submission" date="2014-01" db="PDB data bank">
        <title>Structure of a Cu-Zn Superoxide dismutase at an evolutionary crossroad.</title>
        <authorList>
            <person name="Subhadra D."/>
            <person name="Anupama A."/>
            <person name="Chirag J."/>
            <person name="Ramaswamy S."/>
            <person name="Sai Sudha P."/>
        </authorList>
    </citation>
    <scope>X-RAY CRYSTALLOGRAPHY (2.28 ANGSTROMS) OF 4-151 IN COMPLEX WITH CU(2+) AND ZN(2+)</scope>
    <scope>DISULFIDE BONDS</scope>
</reference>
<evidence type="ECO:0007829" key="11">
    <source>
        <dbReference type="PDB" id="4OJA"/>
    </source>
</evidence>
<comment type="catalytic activity">
    <reaction evidence="7">
        <text>2 superoxide + 2 H(+) = H2O2 + O2</text>
        <dbReference type="Rhea" id="RHEA:20696"/>
        <dbReference type="ChEBI" id="CHEBI:15378"/>
        <dbReference type="ChEBI" id="CHEBI:15379"/>
        <dbReference type="ChEBI" id="CHEBI:16240"/>
        <dbReference type="ChEBI" id="CHEBI:18421"/>
        <dbReference type="EC" id="1.15.1.1"/>
    </reaction>
</comment>
<dbReference type="SMR" id="I3V7W8"/>
<feature type="binding site" evidence="11">
    <location>
        <position position="70"/>
    </location>
    <ligand>
        <name>Zn(2+)</name>
        <dbReference type="ChEBI" id="CHEBI:29105"/>
    </ligand>
</feature>
<keyword evidence="6 7" id="KW-0186">Copper</keyword>
<sequence>MAKSAICVLEGIVKGTIKFEDIGDGKTHVSGKITGLQPPGKHGFHIHQFGDYSGGCMSTGPHFNPFNKEHGGPEDENRHAGDLGNIVSDDYGNADVNIEDSQIPLDGPNSIIGRALVVHQNEDDLGLGGHKDSKTTGNAGARLSCGVIGLAK</sequence>
<evidence type="ECO:0000256" key="3">
    <source>
        <dbReference type="ARBA" id="ARBA00022833"/>
    </source>
</evidence>
<comment type="similarity">
    <text evidence="1 7">Belongs to the Cu-Zn superoxide dismutase family.</text>
</comment>
<dbReference type="PANTHER" id="PTHR10003">
    <property type="entry name" value="SUPEROXIDE DISMUTASE CU-ZN -RELATED"/>
    <property type="match status" value="1"/>
</dbReference>
<dbReference type="KEGG" id="hmg:100200684"/>
<keyword evidence="9" id="KW-1185">Reference proteome</keyword>
<dbReference type="GO" id="GO:0004784">
    <property type="term" value="F:superoxide dismutase activity"/>
    <property type="evidence" value="ECO:0007669"/>
    <property type="project" value="UniProtKB-EC"/>
</dbReference>
<evidence type="ECO:0000313" key="10">
    <source>
        <dbReference type="RefSeq" id="XP_065653288.1"/>
    </source>
</evidence>
<feature type="binding site" evidence="11">
    <location>
        <position position="62"/>
    </location>
    <ligand>
        <name>Zn(2+)</name>
        <dbReference type="ChEBI" id="CHEBI:29105"/>
    </ligand>
</feature>
<dbReference type="RefSeq" id="XP_065653288.1">
    <property type="nucleotide sequence ID" value="XM_065797216.1"/>
</dbReference>
<dbReference type="Proteomes" id="UP001652625">
    <property type="component" value="Chromosome 05"/>
</dbReference>
<dbReference type="CDD" id="cd00305">
    <property type="entry name" value="Cu-Zn_Superoxide_Dismutase"/>
    <property type="match status" value="1"/>
</dbReference>
<keyword evidence="2 7" id="KW-0479">Metal-binding</keyword>
<evidence type="ECO:0000256" key="4">
    <source>
        <dbReference type="ARBA" id="ARBA00022862"/>
    </source>
</evidence>
<protein>
    <recommendedName>
        <fullName evidence="7">Superoxide dismutase [Cu-Zn]</fullName>
        <ecNumber evidence="7">1.15.1.1</ecNumber>
    </recommendedName>
</protein>
<evidence type="ECO:0000256" key="7">
    <source>
        <dbReference type="RuleBase" id="RU000393"/>
    </source>
</evidence>
<keyword evidence="3 7" id="KW-0862">Zinc</keyword>
<comment type="cofactor">
    <cofactor evidence="7">
        <name>Zn(2+)</name>
        <dbReference type="ChEBI" id="CHEBI:29105"/>
    </cofactor>
    <text evidence="7">Binds 1 zinc ion per subunit.</text>
</comment>
<dbReference type="PROSITE" id="PS00087">
    <property type="entry name" value="SOD_CU_ZN_1"/>
    <property type="match status" value="1"/>
</dbReference>
<dbReference type="GeneID" id="136080492"/>
<comment type="function">
    <text evidence="7">Destroys radicals which are normally produced within the cells and which are toxic to biological systems.</text>
</comment>
<dbReference type="InterPro" id="IPR024134">
    <property type="entry name" value="SOD_Cu/Zn_/chaperone"/>
</dbReference>
<feature type="domain" description="Superoxide dismutase copper/zinc binding" evidence="8">
    <location>
        <begin position="13"/>
        <end position="148"/>
    </location>
</feature>
<dbReference type="GO" id="GO:0005507">
    <property type="term" value="F:copper ion binding"/>
    <property type="evidence" value="ECO:0007669"/>
    <property type="project" value="InterPro"/>
</dbReference>
<dbReference type="SUPFAM" id="SSF49329">
    <property type="entry name" value="Cu,Zn superoxide dismutase-like"/>
    <property type="match status" value="1"/>
</dbReference>
<dbReference type="Pfam" id="PF00080">
    <property type="entry name" value="Sod_Cu"/>
    <property type="match status" value="1"/>
</dbReference>
<accession>I3V7W8</accession>
<dbReference type="InterPro" id="IPR001424">
    <property type="entry name" value="SOD_Cu_Zn_dom"/>
</dbReference>
<organism evidence="9 10">
    <name type="scientific">Hydra vulgaris</name>
    <name type="common">Hydra</name>
    <name type="synonym">Hydra attenuata</name>
    <dbReference type="NCBI Taxonomy" id="6087"/>
    <lineage>
        <taxon>Eukaryota</taxon>
        <taxon>Metazoa</taxon>
        <taxon>Cnidaria</taxon>
        <taxon>Hydrozoa</taxon>
        <taxon>Hydroidolina</taxon>
        <taxon>Anthoathecata</taxon>
        <taxon>Aplanulata</taxon>
        <taxon>Hydridae</taxon>
        <taxon>Hydra</taxon>
    </lineage>
</organism>
<gene>
    <name evidence="10" type="primary">LOC136080492</name>
</gene>